<organism evidence="2 3">
    <name type="scientific">Aphis craccivora</name>
    <name type="common">Cowpea aphid</name>
    <dbReference type="NCBI Taxonomy" id="307492"/>
    <lineage>
        <taxon>Eukaryota</taxon>
        <taxon>Metazoa</taxon>
        <taxon>Ecdysozoa</taxon>
        <taxon>Arthropoda</taxon>
        <taxon>Hexapoda</taxon>
        <taxon>Insecta</taxon>
        <taxon>Pterygota</taxon>
        <taxon>Neoptera</taxon>
        <taxon>Paraneoptera</taxon>
        <taxon>Hemiptera</taxon>
        <taxon>Sternorrhyncha</taxon>
        <taxon>Aphidomorpha</taxon>
        <taxon>Aphidoidea</taxon>
        <taxon>Aphididae</taxon>
        <taxon>Aphidini</taxon>
        <taxon>Aphis</taxon>
        <taxon>Aphis</taxon>
    </lineage>
</organism>
<keyword evidence="1" id="KW-0812">Transmembrane</keyword>
<gene>
    <name evidence="2" type="ORF">FWK35_00037730</name>
</gene>
<dbReference type="OrthoDB" id="6612923at2759"/>
<evidence type="ECO:0000256" key="1">
    <source>
        <dbReference type="SAM" id="Phobius"/>
    </source>
</evidence>
<keyword evidence="1" id="KW-1133">Transmembrane helix</keyword>
<dbReference type="EMBL" id="VUJU01017633">
    <property type="protein sequence ID" value="KAF0682235.1"/>
    <property type="molecule type" value="Genomic_DNA"/>
</dbReference>
<evidence type="ECO:0000313" key="2">
    <source>
        <dbReference type="EMBL" id="KAF0682235.1"/>
    </source>
</evidence>
<sequence length="289" mass="33834">FVNTINEEHHISDTELINIPGIDIIQNFPLDYMHLVCLGVVRKLLLLWKGSGDIGRVNVNSQKLPTNVIKLISSRLLLVKKDIPNEFSRKPRSLDDLPRWKATEYRQFLLYTGIIVLYSIIPKTVYNNFLYLHVAMIIFLSPNYNHLATFAKSLLNDFVREFGSLYGDHFISHNVHGLIHLYDDFEKFGCLDQVSCFKFENYMGQLKKMVRKHEKPLQQVVKRYHEQSIKVLGHNKNTKNVSYEPQFEMPHKEGPLVNEIESYSQFKILILEKFKIKIHNDADSYVVRI</sequence>
<protein>
    <submittedName>
        <fullName evidence="2">Uncharacterized protein</fullName>
    </submittedName>
</protein>
<reference evidence="2 3" key="1">
    <citation type="submission" date="2019-08" db="EMBL/GenBank/DDBJ databases">
        <title>Whole genome of Aphis craccivora.</title>
        <authorList>
            <person name="Voronova N.V."/>
            <person name="Shulinski R.S."/>
            <person name="Bandarenka Y.V."/>
            <person name="Zhorov D.G."/>
            <person name="Warner D."/>
        </authorList>
    </citation>
    <scope>NUCLEOTIDE SEQUENCE [LARGE SCALE GENOMIC DNA]</scope>
    <source>
        <strain evidence="2">180601</strain>
        <tissue evidence="2">Whole Body</tissue>
    </source>
</reference>
<accession>A0A6G0VHS4</accession>
<feature type="transmembrane region" description="Helical" evidence="1">
    <location>
        <begin position="108"/>
        <end position="125"/>
    </location>
</feature>
<dbReference type="Proteomes" id="UP000478052">
    <property type="component" value="Unassembled WGS sequence"/>
</dbReference>
<evidence type="ECO:0000313" key="3">
    <source>
        <dbReference type="Proteomes" id="UP000478052"/>
    </source>
</evidence>
<keyword evidence="1" id="KW-0472">Membrane</keyword>
<proteinExistence type="predicted"/>
<keyword evidence="3" id="KW-1185">Reference proteome</keyword>
<dbReference type="PANTHER" id="PTHR33053:SF24">
    <property type="entry name" value="TRANSPOSASE DOMAIN-CONTAINING PROTEIN"/>
    <property type="match status" value="1"/>
</dbReference>
<feature type="non-terminal residue" evidence="2">
    <location>
        <position position="1"/>
    </location>
</feature>
<dbReference type="PANTHER" id="PTHR33053">
    <property type="entry name" value="PROTEIN, PUTATIVE-RELATED"/>
    <property type="match status" value="1"/>
</dbReference>
<name>A0A6G0VHS4_APHCR</name>
<comment type="caution">
    <text evidence="2">The sequence shown here is derived from an EMBL/GenBank/DDBJ whole genome shotgun (WGS) entry which is preliminary data.</text>
</comment>
<dbReference type="AlphaFoldDB" id="A0A6G0VHS4"/>